<organism evidence="1 2">
    <name type="scientific">Cichorium intybus</name>
    <name type="common">Chicory</name>
    <dbReference type="NCBI Taxonomy" id="13427"/>
    <lineage>
        <taxon>Eukaryota</taxon>
        <taxon>Viridiplantae</taxon>
        <taxon>Streptophyta</taxon>
        <taxon>Embryophyta</taxon>
        <taxon>Tracheophyta</taxon>
        <taxon>Spermatophyta</taxon>
        <taxon>Magnoliopsida</taxon>
        <taxon>eudicotyledons</taxon>
        <taxon>Gunneridae</taxon>
        <taxon>Pentapetalae</taxon>
        <taxon>asterids</taxon>
        <taxon>campanulids</taxon>
        <taxon>Asterales</taxon>
        <taxon>Asteraceae</taxon>
        <taxon>Cichorioideae</taxon>
        <taxon>Cichorieae</taxon>
        <taxon>Cichoriinae</taxon>
        <taxon>Cichorium</taxon>
    </lineage>
</organism>
<gene>
    <name evidence="1" type="ORF">L2E82_17433</name>
</gene>
<name>A0ACB9F8W8_CICIN</name>
<dbReference type="Proteomes" id="UP001055811">
    <property type="component" value="Linkage Group LG03"/>
</dbReference>
<sequence length="104" mass="11987">MVAIKNIEVDLLQLRAAAAAYSWSIMLISTLYVFIETEKWRKIARSLLDWKWDDVDDPTDVGFPLEPELVYSKDSSPSHSKRARVIVSNKNRVVRICNDSDEFV</sequence>
<protein>
    <submittedName>
        <fullName evidence="1">Uncharacterized protein</fullName>
    </submittedName>
</protein>
<reference evidence="2" key="1">
    <citation type="journal article" date="2022" name="Mol. Ecol. Resour.">
        <title>The genomes of chicory, endive, great burdock and yacon provide insights into Asteraceae palaeo-polyploidization history and plant inulin production.</title>
        <authorList>
            <person name="Fan W."/>
            <person name="Wang S."/>
            <person name="Wang H."/>
            <person name="Wang A."/>
            <person name="Jiang F."/>
            <person name="Liu H."/>
            <person name="Zhao H."/>
            <person name="Xu D."/>
            <person name="Zhang Y."/>
        </authorList>
    </citation>
    <scope>NUCLEOTIDE SEQUENCE [LARGE SCALE GENOMIC DNA]</scope>
    <source>
        <strain evidence="2">cv. Punajuju</strain>
    </source>
</reference>
<reference evidence="1 2" key="2">
    <citation type="journal article" date="2022" name="Mol. Ecol. Resour.">
        <title>The genomes of chicory, endive, great burdock and yacon provide insights into Asteraceae paleo-polyploidization history and plant inulin production.</title>
        <authorList>
            <person name="Fan W."/>
            <person name="Wang S."/>
            <person name="Wang H."/>
            <person name="Wang A."/>
            <person name="Jiang F."/>
            <person name="Liu H."/>
            <person name="Zhao H."/>
            <person name="Xu D."/>
            <person name="Zhang Y."/>
        </authorList>
    </citation>
    <scope>NUCLEOTIDE SEQUENCE [LARGE SCALE GENOMIC DNA]</scope>
    <source>
        <strain evidence="2">cv. Punajuju</strain>
        <tissue evidence="1">Leaves</tissue>
    </source>
</reference>
<accession>A0ACB9F8W8</accession>
<evidence type="ECO:0000313" key="2">
    <source>
        <dbReference type="Proteomes" id="UP001055811"/>
    </source>
</evidence>
<dbReference type="EMBL" id="CM042011">
    <property type="protein sequence ID" value="KAI3767338.1"/>
    <property type="molecule type" value="Genomic_DNA"/>
</dbReference>
<keyword evidence="2" id="KW-1185">Reference proteome</keyword>
<comment type="caution">
    <text evidence="1">The sequence shown here is derived from an EMBL/GenBank/DDBJ whole genome shotgun (WGS) entry which is preliminary data.</text>
</comment>
<proteinExistence type="predicted"/>
<evidence type="ECO:0000313" key="1">
    <source>
        <dbReference type="EMBL" id="KAI3767338.1"/>
    </source>
</evidence>